<feature type="domain" description="PDZ" evidence="6">
    <location>
        <begin position="572"/>
        <end position="647"/>
    </location>
</feature>
<dbReference type="PRINTS" id="PR00834">
    <property type="entry name" value="PROTEASES2C"/>
</dbReference>
<feature type="compositionally biased region" description="Gly residues" evidence="4">
    <location>
        <begin position="83"/>
        <end position="92"/>
    </location>
</feature>
<dbReference type="SUPFAM" id="SSF50494">
    <property type="entry name" value="Trypsin-like serine proteases"/>
    <property type="match status" value="1"/>
</dbReference>
<dbReference type="Gene3D" id="2.30.42.10">
    <property type="match status" value="1"/>
</dbReference>
<feature type="transmembrane region" description="Helical" evidence="5">
    <location>
        <begin position="300"/>
        <end position="323"/>
    </location>
</feature>
<comment type="similarity">
    <text evidence="1">Belongs to the peptidase S1C family.</text>
</comment>
<evidence type="ECO:0000256" key="1">
    <source>
        <dbReference type="ARBA" id="ARBA00010541"/>
    </source>
</evidence>
<dbReference type="InterPro" id="IPR009003">
    <property type="entry name" value="Peptidase_S1_PA"/>
</dbReference>
<keyword evidence="2" id="KW-0645">Protease</keyword>
<evidence type="ECO:0000313" key="8">
    <source>
        <dbReference type="Proteomes" id="UP001499843"/>
    </source>
</evidence>
<feature type="compositionally biased region" description="Polar residues" evidence="4">
    <location>
        <begin position="115"/>
        <end position="131"/>
    </location>
</feature>
<dbReference type="InterPro" id="IPR043504">
    <property type="entry name" value="Peptidase_S1_PA_chymotrypsin"/>
</dbReference>
<dbReference type="SUPFAM" id="SSF50156">
    <property type="entry name" value="PDZ domain-like"/>
    <property type="match status" value="1"/>
</dbReference>
<evidence type="ECO:0000256" key="4">
    <source>
        <dbReference type="SAM" id="MobiDB-lite"/>
    </source>
</evidence>
<organism evidence="7 8">
    <name type="scientific">Nonomuraea monospora</name>
    <dbReference type="NCBI Taxonomy" id="568818"/>
    <lineage>
        <taxon>Bacteria</taxon>
        <taxon>Bacillati</taxon>
        <taxon>Actinomycetota</taxon>
        <taxon>Actinomycetes</taxon>
        <taxon>Streptosporangiales</taxon>
        <taxon>Streptosporangiaceae</taxon>
        <taxon>Nonomuraea</taxon>
    </lineage>
</organism>
<dbReference type="SMART" id="SM00228">
    <property type="entry name" value="PDZ"/>
    <property type="match status" value="1"/>
</dbReference>
<evidence type="ECO:0000256" key="3">
    <source>
        <dbReference type="ARBA" id="ARBA00022801"/>
    </source>
</evidence>
<feature type="compositionally biased region" description="Gly residues" evidence="4">
    <location>
        <begin position="242"/>
        <end position="264"/>
    </location>
</feature>
<dbReference type="InterPro" id="IPR001940">
    <property type="entry name" value="Peptidase_S1C"/>
</dbReference>
<comment type="caution">
    <text evidence="7">The sequence shown here is derived from an EMBL/GenBank/DDBJ whole genome shotgun (WGS) entry which is preliminary data.</text>
</comment>
<evidence type="ECO:0000256" key="5">
    <source>
        <dbReference type="SAM" id="Phobius"/>
    </source>
</evidence>
<name>A0ABP5PDX6_9ACTN</name>
<dbReference type="CDD" id="cd06779">
    <property type="entry name" value="cpPDZ_Deg_HtrA-like"/>
    <property type="match status" value="1"/>
</dbReference>
<feature type="compositionally biased region" description="Low complexity" evidence="4">
    <location>
        <begin position="61"/>
        <end position="82"/>
    </location>
</feature>
<keyword evidence="3" id="KW-0378">Hydrolase</keyword>
<evidence type="ECO:0000313" key="7">
    <source>
        <dbReference type="EMBL" id="GAA2209980.1"/>
    </source>
</evidence>
<feature type="compositionally biased region" description="Basic and acidic residues" evidence="4">
    <location>
        <begin position="28"/>
        <end position="40"/>
    </location>
</feature>
<dbReference type="RefSeq" id="WP_344480072.1">
    <property type="nucleotide sequence ID" value="NZ_BAAAQX010000014.1"/>
</dbReference>
<dbReference type="Pfam" id="PF13180">
    <property type="entry name" value="PDZ_2"/>
    <property type="match status" value="1"/>
</dbReference>
<feature type="compositionally biased region" description="Low complexity" evidence="4">
    <location>
        <begin position="93"/>
        <end position="114"/>
    </location>
</feature>
<dbReference type="EMBL" id="BAAAQX010000014">
    <property type="protein sequence ID" value="GAA2209980.1"/>
    <property type="molecule type" value="Genomic_DNA"/>
</dbReference>
<dbReference type="PROSITE" id="PS50106">
    <property type="entry name" value="PDZ"/>
    <property type="match status" value="1"/>
</dbReference>
<dbReference type="PANTHER" id="PTHR43343">
    <property type="entry name" value="PEPTIDASE S12"/>
    <property type="match status" value="1"/>
</dbReference>
<reference evidence="8" key="1">
    <citation type="journal article" date="2019" name="Int. J. Syst. Evol. Microbiol.">
        <title>The Global Catalogue of Microorganisms (GCM) 10K type strain sequencing project: providing services to taxonomists for standard genome sequencing and annotation.</title>
        <authorList>
            <consortium name="The Broad Institute Genomics Platform"/>
            <consortium name="The Broad Institute Genome Sequencing Center for Infectious Disease"/>
            <person name="Wu L."/>
            <person name="Ma J."/>
        </authorList>
    </citation>
    <scope>NUCLEOTIDE SEQUENCE [LARGE SCALE GENOMIC DNA]</scope>
    <source>
        <strain evidence="8">JCM 16114</strain>
    </source>
</reference>
<dbReference type="Gene3D" id="2.40.10.10">
    <property type="entry name" value="Trypsin-like serine proteases"/>
    <property type="match status" value="2"/>
</dbReference>
<dbReference type="InterPro" id="IPR001478">
    <property type="entry name" value="PDZ"/>
</dbReference>
<proteinExistence type="inferred from homology"/>
<keyword evidence="5" id="KW-0472">Membrane</keyword>
<accession>A0ABP5PDX6</accession>
<dbReference type="InterPro" id="IPR036034">
    <property type="entry name" value="PDZ_sf"/>
</dbReference>
<dbReference type="Pfam" id="PF13365">
    <property type="entry name" value="Trypsin_2"/>
    <property type="match status" value="1"/>
</dbReference>
<dbReference type="PANTHER" id="PTHR43343:SF3">
    <property type="entry name" value="PROTEASE DO-LIKE 8, CHLOROPLASTIC"/>
    <property type="match status" value="1"/>
</dbReference>
<evidence type="ECO:0000256" key="2">
    <source>
        <dbReference type="ARBA" id="ARBA00022670"/>
    </source>
</evidence>
<protein>
    <submittedName>
        <fullName evidence="7">Trypsin-like peptidase domain-containing protein</fullName>
    </submittedName>
</protein>
<evidence type="ECO:0000259" key="6">
    <source>
        <dbReference type="PROSITE" id="PS50106"/>
    </source>
</evidence>
<keyword evidence="5" id="KW-1133">Transmembrane helix</keyword>
<gene>
    <name evidence="7" type="ORF">GCM10009850_054390</name>
</gene>
<feature type="region of interest" description="Disordered" evidence="4">
    <location>
        <begin position="326"/>
        <end position="347"/>
    </location>
</feature>
<dbReference type="Proteomes" id="UP001499843">
    <property type="component" value="Unassembled WGS sequence"/>
</dbReference>
<feature type="region of interest" description="Disordered" evidence="4">
    <location>
        <begin position="1"/>
        <end position="292"/>
    </location>
</feature>
<keyword evidence="5" id="KW-0812">Transmembrane</keyword>
<dbReference type="InterPro" id="IPR051201">
    <property type="entry name" value="Chloro_Bact_Ser_Proteases"/>
</dbReference>
<keyword evidence="8" id="KW-1185">Reference proteome</keyword>
<sequence length="669" mass="67076">MTDETRSSEGRTPSDSPEPQGRPEFLPADDRPEQDGRRPEPPASFGTTWGDPSGRPEVHGSPPYESRSYEPSYGAPYGSPYGSSGGSSGGSSAGDASPSNGSSYGSPGSGQDSPAQTGPQTGSQTGPQTGPQYGAPSFGPPDGGRPSGQPSFGSPDHSTRSYDSPSFGSPDGSARSYDSPAFGPPDGGQPSFGSPDHSTRSYDGPSFGSPEGGSRPDNGTRVYDSPFFGSPDSGARSYDGPPFGGGAPNYGGAGGPGSPGGPGGPGGPPPPRQALGMGQGWAPPPPGGAGAARRGPGTGFLIAMAVVIALVASLFGSVGTYLLTKPSSGNDPSYSLGPLPTGATSREPDSVAGVAARVLPSVVSLEVGNGSNTEGATGSGFLIKNGYVVTNNHVVSLAANGGEIRIMFNNRKTTTARIVGRDPGSDLAVVKPEETFGTPEITLGNSDQVVVGDPVIAIGSPLGLTGTVTTGIVSSLNRPVIAGDETGTSSEEPAYISAIQTDAAINPGNSGGPLVNGRGEVVGVNSAIATLGRSVSSQSGSIGLGFAIPVNQTRRVAEELITTGKAKRPKIGIVLDKDYKGQGVRIASEPAGGQQPVTKGGPADQAGLQAGDVILEIDGLTLQDGNELIALIRSKTPGSKINIKYQRAGQERTATLTVVAEDEPTPSPS</sequence>